<dbReference type="OrthoDB" id="5765305at2759"/>
<keyword evidence="1" id="KW-1133">Transmembrane helix</keyword>
<proteinExistence type="predicted"/>
<keyword evidence="3" id="KW-1185">Reference proteome</keyword>
<keyword evidence="1" id="KW-0472">Membrane</keyword>
<dbReference type="Proteomes" id="UP000245609">
    <property type="component" value="Unassembled WGS sequence"/>
</dbReference>
<evidence type="ECO:0000256" key="1">
    <source>
        <dbReference type="SAM" id="Phobius"/>
    </source>
</evidence>
<evidence type="ECO:0000313" key="2">
    <source>
        <dbReference type="EMBL" id="PVV01367.1"/>
    </source>
</evidence>
<accession>A0A2T9ZA09</accession>
<organism evidence="2 3">
    <name type="scientific">Smittium megazygosporum</name>
    <dbReference type="NCBI Taxonomy" id="133381"/>
    <lineage>
        <taxon>Eukaryota</taxon>
        <taxon>Fungi</taxon>
        <taxon>Fungi incertae sedis</taxon>
        <taxon>Zoopagomycota</taxon>
        <taxon>Kickxellomycotina</taxon>
        <taxon>Harpellomycetes</taxon>
        <taxon>Harpellales</taxon>
        <taxon>Legeriomycetaceae</taxon>
        <taxon>Smittium</taxon>
    </lineage>
</organism>
<feature type="transmembrane region" description="Helical" evidence="1">
    <location>
        <begin position="267"/>
        <end position="286"/>
    </location>
</feature>
<keyword evidence="1" id="KW-0812">Transmembrane</keyword>
<reference evidence="2 3" key="1">
    <citation type="journal article" date="2018" name="MBio">
        <title>Comparative Genomics Reveals the Core Gene Toolbox for the Fungus-Insect Symbiosis.</title>
        <authorList>
            <person name="Wang Y."/>
            <person name="Stata M."/>
            <person name="Wang W."/>
            <person name="Stajich J.E."/>
            <person name="White M.M."/>
            <person name="Moncalvo J.M."/>
        </authorList>
    </citation>
    <scope>NUCLEOTIDE SEQUENCE [LARGE SCALE GENOMIC DNA]</scope>
    <source>
        <strain evidence="2 3">SC-DP-2</strain>
    </source>
</reference>
<comment type="caution">
    <text evidence="2">The sequence shown here is derived from an EMBL/GenBank/DDBJ whole genome shotgun (WGS) entry which is preliminary data.</text>
</comment>
<dbReference type="EMBL" id="MBFS01001146">
    <property type="protein sequence ID" value="PVV01367.1"/>
    <property type="molecule type" value="Genomic_DNA"/>
</dbReference>
<name>A0A2T9ZA09_9FUNG</name>
<gene>
    <name evidence="2" type="ORF">BB560_004218</name>
</gene>
<feature type="transmembrane region" description="Helical" evidence="1">
    <location>
        <begin position="234"/>
        <end position="255"/>
    </location>
</feature>
<evidence type="ECO:0000313" key="3">
    <source>
        <dbReference type="Proteomes" id="UP000245609"/>
    </source>
</evidence>
<protein>
    <submittedName>
        <fullName evidence="2">Uncharacterized protein</fullName>
    </submittedName>
</protein>
<sequence length="1086" mass="125045">MGIVAQTFNEKQFPQFEDRPWNAFNNKFTRDLEVINHHIENNTLCIEKHNKFLKLFYTKLLILLKDKKVLNSHRKEAIELSQRVFITNEKWLHTKTNLWVLEEHFSCMSLLRCTMGIKYVYTWMSDTNYINSPRILNLLIRGIIKSQTYDLKNKIVTDFSSPILNETSPSNPPTSAKYSNKFNILISRISKKALSYIYPLSRPAENNLFSSLTVANTYVQSLFRRRKFALASRFAFIFVFALVIFKVSIFSAEAVASNVGGEYRQTALITGMVLYPSLAIALVPFFKKYNPEFSFNNYLPRVSNSSFKEHSNKFFPFTNSFFYSSHLPKVNLLSSLTHFDSSQILPSILLRVNSDSIIPKFSFNFYNSNNQNSSPFKNNSNPLNPRISQFQGNQTLANVLESPKKSLSKLFHLFKKTRSRFLSMFNIMETQIENFSDIKSDTARMLMVQISNNTKNCILADDLFVFLYNQNLPLLEKTTKLLQSMLNSQKSPGYNTIYCTFSDLYLFSKWVSINGSDIQFYKWSDLLLTQNQISIDGLPPNSDQNYLIISHLLYIMLYYSVQNPQLESKNASYARLNYIITQMVDCNKNKPVLITNDLVKTALYICNQYNLQTSSLKILEKFLGYFSSQPIEFQKIIIHSIPPSFIPDQIPEHSDTLNNDFDITNQVSEHNSVIIASSVLPFFQLLFNTFHNSNPIPSEFLIELSRAFNFETNDQSLKYFFSESVCIILASFLKNRLYGWKGHLFMIDQITQTVLNSKTSFTDSQIHFSGSSQEYNSSINRASFANKGETSLLSISLLLQALYPYTSVSFKSAINPANFSSNDFYKLSLSAYNQVIYILSDLSKSTSSIFLKYVDSYIPCFAQDYYFKIDDANKKHSAMFSNKLKEFDENLPSILNLTANVMNYCINLGELDLATELYFISNNLIMIYNVFAVAKQKNFGSQDSFVFLPGIFELSADKSIFYSYLNSLPSKRSYDSFGIHVQPGHELKDEENKMKTVIPHSFMKSTTNFFLTLSILGSKPGQKYFYTPKNPENVVKGKQALFFTLKMLEKFSLLYGFVPDEQILKGISNSRKRMKKPLGCPKKYQI</sequence>
<dbReference type="AlphaFoldDB" id="A0A2T9ZA09"/>